<keyword evidence="5" id="KW-0433">Leucine-rich repeat</keyword>
<dbReference type="SMART" id="SM01052">
    <property type="entry name" value="CAP_GLY"/>
    <property type="match status" value="1"/>
</dbReference>
<dbReference type="GO" id="GO:0005737">
    <property type="term" value="C:cytoplasm"/>
    <property type="evidence" value="ECO:0007669"/>
    <property type="project" value="UniProtKB-SubCell"/>
</dbReference>
<comment type="subunit">
    <text evidence="8">Supercomplex made of cofactors A to E. Cofactors A and D function by capturing and stabilizing tubulin in a quasi-native conformation. Cofactor E binds to the cofactor D-tubulin complex; interaction with cofactor C then causes the release of tubulin polypeptides that are committed to the native state.</text>
</comment>
<proteinExistence type="inferred from homology"/>
<evidence type="ECO:0000313" key="12">
    <source>
        <dbReference type="Proteomes" id="UP000326759"/>
    </source>
</evidence>
<dbReference type="Gene3D" id="2.30.30.190">
    <property type="entry name" value="CAP Gly-rich-like domain"/>
    <property type="match status" value="1"/>
</dbReference>
<keyword evidence="7" id="KW-0143">Chaperone</keyword>
<evidence type="ECO:0000313" key="11">
    <source>
        <dbReference type="EMBL" id="KAB7496979.1"/>
    </source>
</evidence>
<evidence type="ECO:0000259" key="10">
    <source>
        <dbReference type="PROSITE" id="PS50245"/>
    </source>
</evidence>
<dbReference type="SUPFAM" id="SSF74924">
    <property type="entry name" value="Cap-Gly domain"/>
    <property type="match status" value="1"/>
</dbReference>
<organism evidence="11 12">
    <name type="scientific">Armadillidium nasatum</name>
    <dbReference type="NCBI Taxonomy" id="96803"/>
    <lineage>
        <taxon>Eukaryota</taxon>
        <taxon>Metazoa</taxon>
        <taxon>Ecdysozoa</taxon>
        <taxon>Arthropoda</taxon>
        <taxon>Crustacea</taxon>
        <taxon>Multicrustacea</taxon>
        <taxon>Malacostraca</taxon>
        <taxon>Eumalacostraca</taxon>
        <taxon>Peracarida</taxon>
        <taxon>Isopoda</taxon>
        <taxon>Oniscidea</taxon>
        <taxon>Crinocheta</taxon>
        <taxon>Armadillidiidae</taxon>
        <taxon>Armadillidium</taxon>
    </lineage>
</organism>
<comment type="caution">
    <text evidence="11">The sequence shown here is derived from an EMBL/GenBank/DDBJ whole genome shotgun (WGS) entry which is preliminary data.</text>
</comment>
<keyword evidence="6" id="KW-0677">Repeat</keyword>
<dbReference type="Gene3D" id="3.80.10.10">
    <property type="entry name" value="Ribonuclease Inhibitor"/>
    <property type="match status" value="2"/>
</dbReference>
<sequence length="275" mass="30989">MEVKIGDRVDNNGYRGTIKWIGEIPSVNGIWYGVDWDDENRGKHNGTHNGIQYFTARNETSGSFVRPSKVNLGMSLEQAIKGRYQDDVTIEEVLTSQLKHNIKARFVEVVGMEKVGKKQSQLDALQTVVLDGWLVRDGGDTDLGSLLPRLQDLDLSNTLLSSWEDIAHITKQLPNLKFINVSGNELRKPSNPLKLMESTQHVTHVVMNKMLTYAWDDLIWCLAMFPFIKKLQLAYNNLESLGPIPPGVFEHLVDIDLGVNPIGDWSEICHLSKLP</sequence>
<dbReference type="FunFam" id="2.30.30.190:FF:000016">
    <property type="entry name" value="Tubulin-folding cofactor E"/>
    <property type="match status" value="1"/>
</dbReference>
<comment type="similarity">
    <text evidence="2">Belongs to the TBCE family.</text>
</comment>
<evidence type="ECO:0000256" key="5">
    <source>
        <dbReference type="ARBA" id="ARBA00022614"/>
    </source>
</evidence>
<dbReference type="OrthoDB" id="5273213at2759"/>
<dbReference type="InterPro" id="IPR036859">
    <property type="entry name" value="CAP-Gly_dom_sf"/>
</dbReference>
<dbReference type="PROSITE" id="PS50245">
    <property type="entry name" value="CAP_GLY_2"/>
    <property type="match status" value="1"/>
</dbReference>
<feature type="non-terminal residue" evidence="11">
    <location>
        <position position="275"/>
    </location>
</feature>
<dbReference type="EMBL" id="SEYY01020841">
    <property type="protein sequence ID" value="KAB7496979.1"/>
    <property type="molecule type" value="Genomic_DNA"/>
</dbReference>
<evidence type="ECO:0000256" key="3">
    <source>
        <dbReference type="ARBA" id="ARBA00015004"/>
    </source>
</evidence>
<evidence type="ECO:0000256" key="8">
    <source>
        <dbReference type="ARBA" id="ARBA00026055"/>
    </source>
</evidence>
<dbReference type="AlphaFoldDB" id="A0A5N5STF8"/>
<keyword evidence="12" id="KW-1185">Reference proteome</keyword>
<dbReference type="Proteomes" id="UP000326759">
    <property type="component" value="Unassembled WGS sequence"/>
</dbReference>
<evidence type="ECO:0000256" key="4">
    <source>
        <dbReference type="ARBA" id="ARBA00022490"/>
    </source>
</evidence>
<evidence type="ECO:0000256" key="1">
    <source>
        <dbReference type="ARBA" id="ARBA00004496"/>
    </source>
</evidence>
<feature type="domain" description="CAP-Gly" evidence="10">
    <location>
        <begin position="22"/>
        <end position="66"/>
    </location>
</feature>
<dbReference type="PROSITE" id="PS00845">
    <property type="entry name" value="CAP_GLY_1"/>
    <property type="match status" value="1"/>
</dbReference>
<evidence type="ECO:0000256" key="6">
    <source>
        <dbReference type="ARBA" id="ARBA00022737"/>
    </source>
</evidence>
<accession>A0A5N5STF8</accession>
<reference evidence="11 12" key="1">
    <citation type="journal article" date="2019" name="PLoS Biol.">
        <title>Sex chromosomes control vertical transmission of feminizing Wolbachia symbionts in an isopod.</title>
        <authorList>
            <person name="Becking T."/>
            <person name="Chebbi M.A."/>
            <person name="Giraud I."/>
            <person name="Moumen B."/>
            <person name="Laverre T."/>
            <person name="Caubet Y."/>
            <person name="Peccoud J."/>
            <person name="Gilbert C."/>
            <person name="Cordaux R."/>
        </authorList>
    </citation>
    <scope>NUCLEOTIDE SEQUENCE [LARGE SCALE GENOMIC DNA]</scope>
    <source>
        <strain evidence="11">ANa2</strain>
        <tissue evidence="11">Whole body excluding digestive tract and cuticle</tissue>
    </source>
</reference>
<evidence type="ECO:0000256" key="9">
    <source>
        <dbReference type="ARBA" id="ARBA00030180"/>
    </source>
</evidence>
<comment type="subcellular location">
    <subcellularLocation>
        <location evidence="1">Cytoplasm</location>
    </subcellularLocation>
</comment>
<evidence type="ECO:0000256" key="7">
    <source>
        <dbReference type="ARBA" id="ARBA00023186"/>
    </source>
</evidence>
<dbReference type="InterPro" id="IPR000938">
    <property type="entry name" value="CAP-Gly_domain"/>
</dbReference>
<protein>
    <recommendedName>
        <fullName evidence="3">Tubulin-specific chaperone E</fullName>
    </recommendedName>
    <alternativeName>
        <fullName evidence="9">Tubulin-folding cofactor E</fullName>
    </alternativeName>
</protein>
<gene>
    <name evidence="11" type="primary">Tbce</name>
    <name evidence="11" type="ORF">Anas_10984</name>
</gene>
<keyword evidence="4" id="KW-0963">Cytoplasm</keyword>
<evidence type="ECO:0000256" key="2">
    <source>
        <dbReference type="ARBA" id="ARBA00006286"/>
    </source>
</evidence>
<dbReference type="SUPFAM" id="SSF52047">
    <property type="entry name" value="RNI-like"/>
    <property type="match status" value="1"/>
</dbReference>
<dbReference type="InterPro" id="IPR032675">
    <property type="entry name" value="LRR_dom_sf"/>
</dbReference>
<dbReference type="Pfam" id="PF01302">
    <property type="entry name" value="CAP_GLY"/>
    <property type="match status" value="1"/>
</dbReference>
<name>A0A5N5STF8_9CRUS</name>